<dbReference type="RefSeq" id="YP_009799434.1">
    <property type="nucleotide sequence ID" value="NC_047943.1"/>
</dbReference>
<name>A0A2P0QEE6_9VIRU</name>
<evidence type="ECO:0000256" key="1">
    <source>
        <dbReference type="SAM" id="MobiDB-lite"/>
    </source>
</evidence>
<feature type="region of interest" description="Disordered" evidence="1">
    <location>
        <begin position="85"/>
        <end position="108"/>
    </location>
</feature>
<proteinExistence type="predicted"/>
<dbReference type="InterPro" id="IPR036390">
    <property type="entry name" value="WH_DNA-bd_sf"/>
</dbReference>
<dbReference type="SUPFAM" id="SSF46785">
    <property type="entry name" value="Winged helix' DNA-binding domain"/>
    <property type="match status" value="1"/>
</dbReference>
<dbReference type="InterPro" id="IPR036388">
    <property type="entry name" value="WH-like_DNA-bd_sf"/>
</dbReference>
<protein>
    <submittedName>
        <fullName evidence="2">PhiH1-like repressor</fullName>
    </submittedName>
</protein>
<dbReference type="EMBL" id="KY264020">
    <property type="protein sequence ID" value="ARM71117.1"/>
    <property type="molecule type" value="Genomic_DNA"/>
</dbReference>
<sequence>MRQSGSWMTIWDDRILEIIHEEGNGSPKELEDRDEIRISKSSVSRRLKKLADHDLLQPLANGVYVITEEGEAYLNGEYDAGKERYINRGNSADEENGADATDGPGINS</sequence>
<organism evidence="2">
    <name type="scientific">Haloarcula hispanica pleomorphic virus 4</name>
    <dbReference type="NCBI Taxonomy" id="1980140"/>
    <lineage>
        <taxon>Viruses</taxon>
        <taxon>Monodnaviria</taxon>
        <taxon>Trapavirae</taxon>
        <taxon>Saleviricota</taxon>
        <taxon>Huolimaviricetes</taxon>
        <taxon>Haloruvirales</taxon>
        <taxon>Pleolipoviridae</taxon>
        <taxon>Betapleolipovirus</taxon>
        <taxon>Betapleolipovirus italiense</taxon>
        <taxon>Betapleolipovirus HHPV4</taxon>
    </lineage>
</organism>
<dbReference type="Proteomes" id="UP000240235">
    <property type="component" value="Segment"/>
</dbReference>
<evidence type="ECO:0000313" key="3">
    <source>
        <dbReference type="Proteomes" id="UP000240235"/>
    </source>
</evidence>
<reference evidence="2" key="1">
    <citation type="journal article" date="2018" name="Gene">
        <title>The Unexplored Diversity of Pleolipoviruses: The Surprising Case of Two Viruses with Identical Major Structural Modules.</title>
        <authorList>
            <person name="Atanasova N.S."/>
            <person name="Heinio C.H."/>
            <person name="Demina T.A."/>
            <person name="Bamford D.H."/>
            <person name="Oksanen H.M."/>
        </authorList>
    </citation>
    <scope>NUCLEOTIDE SEQUENCE [LARGE SCALE GENOMIC DNA]</scope>
    <source>
        <strain evidence="2">1A_s5a-1/hispanica</strain>
    </source>
</reference>
<accession>A0A2P0QEE6</accession>
<keyword evidence="3" id="KW-1185">Reference proteome</keyword>
<dbReference type="GeneID" id="54989943"/>
<dbReference type="Gene3D" id="1.10.10.10">
    <property type="entry name" value="Winged helix-like DNA-binding domain superfamily/Winged helix DNA-binding domain"/>
    <property type="match status" value="1"/>
</dbReference>
<evidence type="ECO:0000313" key="2">
    <source>
        <dbReference type="EMBL" id="ARM71117.1"/>
    </source>
</evidence>
<dbReference type="KEGG" id="vg:54989943"/>